<reference evidence="2 3" key="1">
    <citation type="submission" date="2023-01" db="EMBL/GenBank/DDBJ databases">
        <authorList>
            <person name="Whitehead M."/>
        </authorList>
    </citation>
    <scope>NUCLEOTIDE SEQUENCE [LARGE SCALE GENOMIC DNA]</scope>
</reference>
<dbReference type="AlphaFoldDB" id="A0AAV0WB47"/>
<organism evidence="2 3">
    <name type="scientific">Macrosiphum euphorbiae</name>
    <name type="common">potato aphid</name>
    <dbReference type="NCBI Taxonomy" id="13131"/>
    <lineage>
        <taxon>Eukaryota</taxon>
        <taxon>Metazoa</taxon>
        <taxon>Ecdysozoa</taxon>
        <taxon>Arthropoda</taxon>
        <taxon>Hexapoda</taxon>
        <taxon>Insecta</taxon>
        <taxon>Pterygota</taxon>
        <taxon>Neoptera</taxon>
        <taxon>Paraneoptera</taxon>
        <taxon>Hemiptera</taxon>
        <taxon>Sternorrhyncha</taxon>
        <taxon>Aphidomorpha</taxon>
        <taxon>Aphidoidea</taxon>
        <taxon>Aphididae</taxon>
        <taxon>Macrosiphini</taxon>
        <taxon>Macrosiphum</taxon>
    </lineage>
</organism>
<feature type="region of interest" description="Disordered" evidence="1">
    <location>
        <begin position="45"/>
        <end position="67"/>
    </location>
</feature>
<comment type="caution">
    <text evidence="2">The sequence shown here is derived from an EMBL/GenBank/DDBJ whole genome shotgun (WGS) entry which is preliminary data.</text>
</comment>
<evidence type="ECO:0000256" key="1">
    <source>
        <dbReference type="SAM" id="MobiDB-lite"/>
    </source>
</evidence>
<name>A0AAV0WB47_9HEMI</name>
<keyword evidence="3" id="KW-1185">Reference proteome</keyword>
<evidence type="ECO:0000313" key="2">
    <source>
        <dbReference type="EMBL" id="CAI6352982.1"/>
    </source>
</evidence>
<gene>
    <name evidence="2" type="ORF">MEUPH1_LOCUS9162</name>
</gene>
<proteinExistence type="predicted"/>
<evidence type="ECO:0000313" key="3">
    <source>
        <dbReference type="Proteomes" id="UP001160148"/>
    </source>
</evidence>
<protein>
    <submittedName>
        <fullName evidence="2">Uncharacterized protein</fullName>
    </submittedName>
</protein>
<dbReference type="Proteomes" id="UP001160148">
    <property type="component" value="Unassembled WGS sequence"/>
</dbReference>
<accession>A0AAV0WB47</accession>
<sequence>MLTEQNKSLVKQFDRIPCVTVREDRNQGDNLKGEEKINRLNIQTEKIQQFSRGPTALKQQDQNPPPI</sequence>
<dbReference type="EMBL" id="CARXXK010000002">
    <property type="protein sequence ID" value="CAI6352982.1"/>
    <property type="molecule type" value="Genomic_DNA"/>
</dbReference>